<gene>
    <name evidence="1" type="ORF">C8Q71DRAFT_743255</name>
</gene>
<organism evidence="1 2">
    <name type="scientific">Rhodofomes roseus</name>
    <dbReference type="NCBI Taxonomy" id="34475"/>
    <lineage>
        <taxon>Eukaryota</taxon>
        <taxon>Fungi</taxon>
        <taxon>Dikarya</taxon>
        <taxon>Basidiomycota</taxon>
        <taxon>Agaricomycotina</taxon>
        <taxon>Agaricomycetes</taxon>
        <taxon>Polyporales</taxon>
        <taxon>Rhodofomes</taxon>
    </lineage>
</organism>
<sequence>MGNVARYDLNTTSSCRLQHVDHFYLTNTILMSGDNGLSGPTSAATYDDRSQHRCGRTGRFKLVHQRLLIAALRSWEWTVALREIFRVLQPGGWVQLGEVGPWKAGPF</sequence>
<dbReference type="Proteomes" id="UP000814176">
    <property type="component" value="Unassembled WGS sequence"/>
</dbReference>
<evidence type="ECO:0008006" key="3">
    <source>
        <dbReference type="Google" id="ProtNLM"/>
    </source>
</evidence>
<dbReference type="GeneID" id="72003614"/>
<dbReference type="EMBL" id="JADCUA010000004">
    <property type="protein sequence ID" value="KAH9841078.1"/>
    <property type="molecule type" value="Genomic_DNA"/>
</dbReference>
<name>A0ABQ8KRM8_9APHY</name>
<accession>A0ABQ8KRM8</accession>
<proteinExistence type="predicted"/>
<comment type="caution">
    <text evidence="1">The sequence shown here is derived from an EMBL/GenBank/DDBJ whole genome shotgun (WGS) entry which is preliminary data.</text>
</comment>
<dbReference type="RefSeq" id="XP_047782544.1">
    <property type="nucleotide sequence ID" value="XM_047922882.1"/>
</dbReference>
<evidence type="ECO:0000313" key="2">
    <source>
        <dbReference type="Proteomes" id="UP000814176"/>
    </source>
</evidence>
<keyword evidence="2" id="KW-1185">Reference proteome</keyword>
<protein>
    <recommendedName>
        <fullName evidence="3">Methyltransferase type 11 domain-containing protein</fullName>
    </recommendedName>
</protein>
<evidence type="ECO:0000313" key="1">
    <source>
        <dbReference type="EMBL" id="KAH9841078.1"/>
    </source>
</evidence>
<reference evidence="1 2" key="1">
    <citation type="journal article" date="2021" name="Environ. Microbiol.">
        <title>Gene family expansions and transcriptome signatures uncover fungal adaptations to wood decay.</title>
        <authorList>
            <person name="Hage H."/>
            <person name="Miyauchi S."/>
            <person name="Viragh M."/>
            <person name="Drula E."/>
            <person name="Min B."/>
            <person name="Chaduli D."/>
            <person name="Navarro D."/>
            <person name="Favel A."/>
            <person name="Norest M."/>
            <person name="Lesage-Meessen L."/>
            <person name="Balint B."/>
            <person name="Merenyi Z."/>
            <person name="de Eugenio L."/>
            <person name="Morin E."/>
            <person name="Martinez A.T."/>
            <person name="Baldrian P."/>
            <person name="Stursova M."/>
            <person name="Martinez M.J."/>
            <person name="Novotny C."/>
            <person name="Magnuson J.K."/>
            <person name="Spatafora J.W."/>
            <person name="Maurice S."/>
            <person name="Pangilinan J."/>
            <person name="Andreopoulos W."/>
            <person name="LaButti K."/>
            <person name="Hundley H."/>
            <person name="Na H."/>
            <person name="Kuo A."/>
            <person name="Barry K."/>
            <person name="Lipzen A."/>
            <person name="Henrissat B."/>
            <person name="Riley R."/>
            <person name="Ahrendt S."/>
            <person name="Nagy L.G."/>
            <person name="Grigoriev I.V."/>
            <person name="Martin F."/>
            <person name="Rosso M.N."/>
        </authorList>
    </citation>
    <scope>NUCLEOTIDE SEQUENCE [LARGE SCALE GENOMIC DNA]</scope>
    <source>
        <strain evidence="1 2">CIRM-BRFM 1785</strain>
    </source>
</reference>